<dbReference type="EMBL" id="JANAKD010002605">
    <property type="protein sequence ID" value="KAJ3473236.1"/>
    <property type="molecule type" value="Genomic_DNA"/>
</dbReference>
<comment type="caution">
    <text evidence="1">The sequence shown here is derived from an EMBL/GenBank/DDBJ whole genome shotgun (WGS) entry which is preliminary data.</text>
</comment>
<reference evidence="1" key="1">
    <citation type="submission" date="2022-07" db="EMBL/GenBank/DDBJ databases">
        <title>Genome Sequence of Lecanicillium saksenae.</title>
        <authorList>
            <person name="Buettner E."/>
        </authorList>
    </citation>
    <scope>NUCLEOTIDE SEQUENCE</scope>
    <source>
        <strain evidence="1">VT-O1</strain>
    </source>
</reference>
<proteinExistence type="predicted"/>
<dbReference type="Proteomes" id="UP001148737">
    <property type="component" value="Unassembled WGS sequence"/>
</dbReference>
<name>A0ACC1QEN2_9HYPO</name>
<evidence type="ECO:0000313" key="1">
    <source>
        <dbReference type="EMBL" id="KAJ3473236.1"/>
    </source>
</evidence>
<protein>
    <submittedName>
        <fullName evidence="1">Uncharacterized protein</fullName>
    </submittedName>
</protein>
<organism evidence="1 2">
    <name type="scientific">Lecanicillium saksenae</name>
    <dbReference type="NCBI Taxonomy" id="468837"/>
    <lineage>
        <taxon>Eukaryota</taxon>
        <taxon>Fungi</taxon>
        <taxon>Dikarya</taxon>
        <taxon>Ascomycota</taxon>
        <taxon>Pezizomycotina</taxon>
        <taxon>Sordariomycetes</taxon>
        <taxon>Hypocreomycetidae</taxon>
        <taxon>Hypocreales</taxon>
        <taxon>Cordycipitaceae</taxon>
        <taxon>Lecanicillium</taxon>
    </lineage>
</organism>
<sequence length="543" mass="60116">MASSSRAMAAVARPGLQLAGSNARIAARAFSAAARTSSIASRCAVRPSPSMRLAVTGRLAFRRAYSDEAPKPKPGKLRRTFRWIWRLTYLSVLGTLGYTAYVIYDDRNPGEQFVPDPSKKTLVILGTGWGSVALLKNLDTENYNVIHRSIMEPVRAILRHKKGAANYYEAEATSVDTERKVITVVDNSEVKGATSTTEIPYDMLVVGVGAENATFGIPGVREHSCFLKEIGDAQRIRKKIMDCVETAALRGQSDEEMNRLMHMVVVGGGPTGVEFAGELQDFFEEDIKKLVPGISPRFKVTLIEALPNVLPSFSKQLIDYTENTLREEKIEIMTKTMVKKVTDNTVEAEISKPDGTKERVEIPYGLLVWATGNAVRPIVKDMMSRIPAQKDSRRGLAVNEYLVVQGARDVWAIGDCAVAGYAPTAQTESLETRIHDLSSKMNLQAGNSAADANEIEQLEKQLRRIKDVKPFRYSHQGSLAYIGSEKAVADVSWWNGNLATGGSMTYLFWRSAYLSMCFSTRNRVLVILDWLKSKAFGRDISRE</sequence>
<accession>A0ACC1QEN2</accession>
<evidence type="ECO:0000313" key="2">
    <source>
        <dbReference type="Proteomes" id="UP001148737"/>
    </source>
</evidence>
<gene>
    <name evidence="1" type="ORF">NLG97_g10429</name>
</gene>
<keyword evidence="2" id="KW-1185">Reference proteome</keyword>